<dbReference type="GO" id="GO:0008855">
    <property type="term" value="F:exodeoxyribonuclease VII activity"/>
    <property type="evidence" value="ECO:0007669"/>
    <property type="project" value="UniProtKB-UniRule"/>
</dbReference>
<dbReference type="AlphaFoldDB" id="E8R1F2"/>
<dbReference type="Proteomes" id="UP000008631">
    <property type="component" value="Chromosome"/>
</dbReference>
<keyword evidence="9" id="KW-1185">Reference proteome</keyword>
<dbReference type="eggNOG" id="COG1722">
    <property type="taxonomic scope" value="Bacteria"/>
</dbReference>
<name>E8R1F2_ISOPI</name>
<evidence type="ECO:0000256" key="1">
    <source>
        <dbReference type="ARBA" id="ARBA00009998"/>
    </source>
</evidence>
<dbReference type="KEGG" id="ipa:Isop_1786"/>
<evidence type="ECO:0000256" key="6">
    <source>
        <dbReference type="HAMAP-Rule" id="MF_00337"/>
    </source>
</evidence>
<dbReference type="STRING" id="575540.Isop_1786"/>
<comment type="subunit">
    <text evidence="6">Heterooligomer composed of large and small subunits.</text>
</comment>
<evidence type="ECO:0000256" key="5">
    <source>
        <dbReference type="ARBA" id="ARBA00022839"/>
    </source>
</evidence>
<dbReference type="HAMAP" id="MF_00337">
    <property type="entry name" value="Exonuc_7_S"/>
    <property type="match status" value="1"/>
</dbReference>
<evidence type="ECO:0000256" key="4">
    <source>
        <dbReference type="ARBA" id="ARBA00022801"/>
    </source>
</evidence>
<feature type="region of interest" description="Disordered" evidence="7">
    <location>
        <begin position="1"/>
        <end position="21"/>
    </location>
</feature>
<dbReference type="GO" id="GO:0005829">
    <property type="term" value="C:cytosol"/>
    <property type="evidence" value="ECO:0007669"/>
    <property type="project" value="TreeGrafter"/>
</dbReference>
<comment type="catalytic activity">
    <reaction evidence="6">
        <text>Exonucleolytic cleavage in either 5'- to 3'- or 3'- to 5'-direction to yield nucleoside 5'-phosphates.</text>
        <dbReference type="EC" id="3.1.11.6"/>
    </reaction>
</comment>
<dbReference type="GO" id="GO:0009318">
    <property type="term" value="C:exodeoxyribonuclease VII complex"/>
    <property type="evidence" value="ECO:0007669"/>
    <property type="project" value="UniProtKB-UniRule"/>
</dbReference>
<dbReference type="NCBIfam" id="TIGR01280">
    <property type="entry name" value="xseB"/>
    <property type="match status" value="1"/>
</dbReference>
<accession>E8R1F2</accession>
<reference key="1">
    <citation type="submission" date="2010-11" db="EMBL/GenBank/DDBJ databases">
        <title>The complete sequence of chromosome of Isophaera pallida ATCC 43644.</title>
        <authorList>
            <consortium name="US DOE Joint Genome Institute (JGI-PGF)"/>
            <person name="Lucas S."/>
            <person name="Copeland A."/>
            <person name="Lapidus A."/>
            <person name="Bruce D."/>
            <person name="Goodwin L."/>
            <person name="Pitluck S."/>
            <person name="Kyrpides N."/>
            <person name="Mavromatis K."/>
            <person name="Pagani I."/>
            <person name="Ivanova N."/>
            <person name="Saunders E."/>
            <person name="Brettin T."/>
            <person name="Detter J.C."/>
            <person name="Han C."/>
            <person name="Tapia R."/>
            <person name="Land M."/>
            <person name="Hauser L."/>
            <person name="Markowitz V."/>
            <person name="Cheng J.-F."/>
            <person name="Hugenholtz P."/>
            <person name="Woyke T."/>
            <person name="Wu D."/>
            <person name="Eisen J.A."/>
        </authorList>
    </citation>
    <scope>NUCLEOTIDE SEQUENCE</scope>
    <source>
        <strain>ATCC 43644</strain>
    </source>
</reference>
<evidence type="ECO:0000256" key="3">
    <source>
        <dbReference type="ARBA" id="ARBA00022722"/>
    </source>
</evidence>
<feature type="compositionally biased region" description="Low complexity" evidence="7">
    <location>
        <begin position="1"/>
        <end position="15"/>
    </location>
</feature>
<dbReference type="InParanoid" id="E8R1F2"/>
<evidence type="ECO:0000256" key="7">
    <source>
        <dbReference type="SAM" id="MobiDB-lite"/>
    </source>
</evidence>
<evidence type="ECO:0000313" key="9">
    <source>
        <dbReference type="Proteomes" id="UP000008631"/>
    </source>
</evidence>
<comment type="subcellular location">
    <subcellularLocation>
        <location evidence="6">Cytoplasm</location>
    </subcellularLocation>
</comment>
<dbReference type="OrthoDB" id="284990at2"/>
<evidence type="ECO:0000313" key="8">
    <source>
        <dbReference type="EMBL" id="ADV62369.1"/>
    </source>
</evidence>
<dbReference type="Gene3D" id="1.10.287.1040">
    <property type="entry name" value="Exonuclease VII, small subunit"/>
    <property type="match status" value="1"/>
</dbReference>
<sequence>MPDSSSPSPDLSRSASEAHPGFEVALERLEETVRLLESSTLSLDEALHRHAEGIQLVAHCLNLLDQAERRVHLLAGLDEQGQPRLEPFASGDEPRQE</sequence>
<proteinExistence type="inferred from homology"/>
<dbReference type="InterPro" id="IPR037004">
    <property type="entry name" value="Exonuc_VII_ssu_sf"/>
</dbReference>
<reference evidence="8 9" key="2">
    <citation type="journal article" date="2011" name="Stand. Genomic Sci.">
        <title>Complete genome sequence of Isosphaera pallida type strain (IS1B).</title>
        <authorList>
            <consortium name="US DOE Joint Genome Institute (JGI-PGF)"/>
            <person name="Goker M."/>
            <person name="Cleland D."/>
            <person name="Saunders E."/>
            <person name="Lapidus A."/>
            <person name="Nolan M."/>
            <person name="Lucas S."/>
            <person name="Hammon N."/>
            <person name="Deshpande S."/>
            <person name="Cheng J.F."/>
            <person name="Tapia R."/>
            <person name="Han C."/>
            <person name="Goodwin L."/>
            <person name="Pitluck S."/>
            <person name="Liolios K."/>
            <person name="Pagani I."/>
            <person name="Ivanova N."/>
            <person name="Mavromatis K."/>
            <person name="Pati A."/>
            <person name="Chen A."/>
            <person name="Palaniappan K."/>
            <person name="Land M."/>
            <person name="Hauser L."/>
            <person name="Chang Y.J."/>
            <person name="Jeffries C.D."/>
            <person name="Detter J.C."/>
            <person name="Beck B."/>
            <person name="Woyke T."/>
            <person name="Bristow J."/>
            <person name="Eisen J.A."/>
            <person name="Markowitz V."/>
            <person name="Hugenholtz P."/>
            <person name="Kyrpides N.C."/>
            <person name="Klenk H.P."/>
        </authorList>
    </citation>
    <scope>NUCLEOTIDE SEQUENCE [LARGE SCALE GENOMIC DNA]</scope>
    <source>
        <strain evidence="9">ATCC 43644 / DSM 9630 / IS1B</strain>
    </source>
</reference>
<gene>
    <name evidence="6" type="primary">xseB</name>
    <name evidence="8" type="ordered locus">Isop_1786</name>
</gene>
<dbReference type="GO" id="GO:0006308">
    <property type="term" value="P:DNA catabolic process"/>
    <property type="evidence" value="ECO:0007669"/>
    <property type="project" value="UniProtKB-UniRule"/>
</dbReference>
<dbReference type="HOGENOM" id="CLU_145918_3_3_0"/>
<keyword evidence="4 6" id="KW-0378">Hydrolase</keyword>
<dbReference type="PANTHER" id="PTHR34137">
    <property type="entry name" value="EXODEOXYRIBONUCLEASE 7 SMALL SUBUNIT"/>
    <property type="match status" value="1"/>
</dbReference>
<dbReference type="InterPro" id="IPR003761">
    <property type="entry name" value="Exonuc_VII_S"/>
</dbReference>
<dbReference type="EMBL" id="CP002353">
    <property type="protein sequence ID" value="ADV62369.1"/>
    <property type="molecule type" value="Genomic_DNA"/>
</dbReference>
<comment type="similarity">
    <text evidence="1 6">Belongs to the XseB family.</text>
</comment>
<dbReference type="PANTHER" id="PTHR34137:SF1">
    <property type="entry name" value="EXODEOXYRIBONUCLEASE 7 SMALL SUBUNIT"/>
    <property type="match status" value="1"/>
</dbReference>
<keyword evidence="5 6" id="KW-0269">Exonuclease</keyword>
<keyword evidence="2 6" id="KW-0963">Cytoplasm</keyword>
<evidence type="ECO:0000256" key="2">
    <source>
        <dbReference type="ARBA" id="ARBA00022490"/>
    </source>
</evidence>
<dbReference type="SUPFAM" id="SSF116842">
    <property type="entry name" value="XseB-like"/>
    <property type="match status" value="1"/>
</dbReference>
<keyword evidence="3 6" id="KW-0540">Nuclease</keyword>
<organism evidence="8 9">
    <name type="scientific">Isosphaera pallida (strain ATCC 43644 / DSM 9630 / IS1B)</name>
    <dbReference type="NCBI Taxonomy" id="575540"/>
    <lineage>
        <taxon>Bacteria</taxon>
        <taxon>Pseudomonadati</taxon>
        <taxon>Planctomycetota</taxon>
        <taxon>Planctomycetia</taxon>
        <taxon>Isosphaerales</taxon>
        <taxon>Isosphaeraceae</taxon>
        <taxon>Isosphaera</taxon>
    </lineage>
</organism>
<dbReference type="EC" id="3.1.11.6" evidence="6"/>
<feature type="region of interest" description="Disordered" evidence="7">
    <location>
        <begin position="77"/>
        <end position="97"/>
    </location>
</feature>
<protein>
    <recommendedName>
        <fullName evidence="6">Exodeoxyribonuclease 7 small subunit</fullName>
        <ecNumber evidence="6">3.1.11.6</ecNumber>
    </recommendedName>
    <alternativeName>
        <fullName evidence="6">Exodeoxyribonuclease VII small subunit</fullName>
        <shortName evidence="6">Exonuclease VII small subunit</shortName>
    </alternativeName>
</protein>
<comment type="function">
    <text evidence="6">Bidirectionally degrades single-stranded DNA into large acid-insoluble oligonucleotides, which are then degraded further into small acid-soluble oligonucleotides.</text>
</comment>
<dbReference type="FunCoup" id="E8R1F2">
    <property type="interactions" value="284"/>
</dbReference>
<dbReference type="Pfam" id="PF02609">
    <property type="entry name" value="Exonuc_VII_S"/>
    <property type="match status" value="1"/>
</dbReference>